<sequence>MSNYIRSKAPGAAYFFTAHLADRNSTLLTDEINLLRHAMRCTLQRYPFEIDAIVILPSTIHTIWHLSEGDADYSRRWSFLKSTFSRSLPVPEHRSALQKSRKEKGIWQRRFWEHKIRSAQDLALHRNLVHTAPVQRGFVATPSDWTWTSVHRDLADAHRAANPAPPQRFSSFQRRARSPAA</sequence>
<name>A0ABZ2BTA7_9RHOB</name>
<evidence type="ECO:0000313" key="3">
    <source>
        <dbReference type="EMBL" id="WVX48099.1"/>
    </source>
</evidence>
<evidence type="ECO:0000256" key="1">
    <source>
        <dbReference type="SAM" id="MobiDB-lite"/>
    </source>
</evidence>
<evidence type="ECO:0000259" key="2">
    <source>
        <dbReference type="SMART" id="SM01321"/>
    </source>
</evidence>
<dbReference type="PANTHER" id="PTHR36966">
    <property type="entry name" value="REP-ASSOCIATED TYROSINE TRANSPOSASE"/>
    <property type="match status" value="1"/>
</dbReference>
<dbReference type="InterPro" id="IPR036515">
    <property type="entry name" value="Transposase_17_sf"/>
</dbReference>
<feature type="domain" description="Transposase IS200-like" evidence="2">
    <location>
        <begin position="9"/>
        <end position="127"/>
    </location>
</feature>
<dbReference type="EMBL" id="CP143423">
    <property type="protein sequence ID" value="WVX48099.1"/>
    <property type="molecule type" value="Genomic_DNA"/>
</dbReference>
<feature type="region of interest" description="Disordered" evidence="1">
    <location>
        <begin position="160"/>
        <end position="181"/>
    </location>
</feature>
<dbReference type="NCBIfam" id="NF047646">
    <property type="entry name" value="REP_Tyr_transpos"/>
    <property type="match status" value="1"/>
</dbReference>
<dbReference type="InterPro" id="IPR052715">
    <property type="entry name" value="RAYT_transposase"/>
</dbReference>
<reference evidence="3 4" key="1">
    <citation type="submission" date="2015-07" db="EMBL/GenBank/DDBJ databases">
        <authorList>
            <person name="Voget S."/>
            <person name="Dogs M."/>
            <person name="Brinkhoff T.H."/>
            <person name="Daniel R."/>
        </authorList>
    </citation>
    <scope>NUCLEOTIDE SEQUENCE [LARGE SCALE GENOMIC DNA]</scope>
    <source>
        <strain evidence="3 4">B14</strain>
    </source>
</reference>
<gene>
    <name evidence="3" type="primary">rayT</name>
    <name evidence="3" type="ORF">ROLI_011770</name>
</gene>
<keyword evidence="4" id="KW-1185">Reference proteome</keyword>
<evidence type="ECO:0000313" key="4">
    <source>
        <dbReference type="Proteomes" id="UP001318682"/>
    </source>
</evidence>
<accession>A0ABZ2BTA7</accession>
<dbReference type="PANTHER" id="PTHR36966:SF1">
    <property type="entry name" value="REP-ASSOCIATED TYROSINE TRANSPOSASE"/>
    <property type="match status" value="1"/>
</dbReference>
<organism evidence="3 4">
    <name type="scientific">Roseobacter fucihabitans</name>
    <dbReference type="NCBI Taxonomy" id="1537242"/>
    <lineage>
        <taxon>Bacteria</taxon>
        <taxon>Pseudomonadati</taxon>
        <taxon>Pseudomonadota</taxon>
        <taxon>Alphaproteobacteria</taxon>
        <taxon>Rhodobacterales</taxon>
        <taxon>Roseobacteraceae</taxon>
        <taxon>Roseobacter</taxon>
    </lineage>
</organism>
<dbReference type="Proteomes" id="UP001318682">
    <property type="component" value="Chromosome"/>
</dbReference>
<dbReference type="InterPro" id="IPR002686">
    <property type="entry name" value="Transposase_17"/>
</dbReference>
<reference evidence="4" key="2">
    <citation type="submission" date="2024-01" db="EMBL/GenBank/DDBJ databases">
        <title>Roseobacter fucihabitans sp. nov., isolated from the brown alga Fucus spiralis.</title>
        <authorList>
            <person name="Hahnke S."/>
            <person name="Berger M."/>
            <person name="Schlingloff A."/>
            <person name="Athale I."/>
            <person name="Neumann-Schaal M."/>
            <person name="Adenaya A."/>
            <person name="Poehlein A."/>
            <person name="Daniel R."/>
            <person name="Pertersen J."/>
            <person name="Brinkhoff T."/>
        </authorList>
    </citation>
    <scope>NUCLEOTIDE SEQUENCE [LARGE SCALE GENOMIC DNA]</scope>
    <source>
        <strain evidence="4">B14</strain>
    </source>
</reference>
<dbReference type="RefSeq" id="WP_187428716.1">
    <property type="nucleotide sequence ID" value="NZ_CP143423.1"/>
</dbReference>
<dbReference type="Gene3D" id="3.30.70.1290">
    <property type="entry name" value="Transposase IS200-like"/>
    <property type="match status" value="1"/>
</dbReference>
<dbReference type="SMART" id="SM01321">
    <property type="entry name" value="Y1_Tnp"/>
    <property type="match status" value="1"/>
</dbReference>
<dbReference type="SUPFAM" id="SSF143422">
    <property type="entry name" value="Transposase IS200-like"/>
    <property type="match status" value="1"/>
</dbReference>
<protein>
    <submittedName>
        <fullName evidence="3">REP-associated tyrosine transposase</fullName>
    </submittedName>
</protein>
<proteinExistence type="predicted"/>